<dbReference type="AlphaFoldDB" id="A0A4D7B7C8"/>
<dbReference type="Proteomes" id="UP000298781">
    <property type="component" value="Chromosome"/>
</dbReference>
<dbReference type="Gene3D" id="3.60.21.10">
    <property type="match status" value="1"/>
</dbReference>
<feature type="domain" description="Calcineurin-like phosphoesterase" evidence="1">
    <location>
        <begin position="55"/>
        <end position="247"/>
    </location>
</feature>
<dbReference type="KEGG" id="pstg:E8M01_23255"/>
<evidence type="ECO:0000313" key="2">
    <source>
        <dbReference type="EMBL" id="QCI66905.1"/>
    </source>
</evidence>
<accession>A0A4D7B7C8</accession>
<dbReference type="EMBL" id="CP039690">
    <property type="protein sequence ID" value="QCI66905.1"/>
    <property type="molecule type" value="Genomic_DNA"/>
</dbReference>
<gene>
    <name evidence="2" type="ORF">E8M01_23255</name>
</gene>
<dbReference type="InterPro" id="IPR051918">
    <property type="entry name" value="STPP_CPPED1"/>
</dbReference>
<dbReference type="OrthoDB" id="9780884at2"/>
<reference evidence="2 3" key="1">
    <citation type="submission" date="2019-04" db="EMBL/GenBank/DDBJ databases">
        <title>Phreatobacter aquaticus sp. nov.</title>
        <authorList>
            <person name="Choi A."/>
        </authorList>
    </citation>
    <scope>NUCLEOTIDE SEQUENCE [LARGE SCALE GENOMIC DNA]</scope>
    <source>
        <strain evidence="2 3">KCTC 52518</strain>
    </source>
</reference>
<proteinExistence type="predicted"/>
<dbReference type="InterPro" id="IPR029052">
    <property type="entry name" value="Metallo-depent_PP-like"/>
</dbReference>
<dbReference type="RefSeq" id="WP_136962343.1">
    <property type="nucleotide sequence ID" value="NZ_CP039690.1"/>
</dbReference>
<dbReference type="GO" id="GO:0016787">
    <property type="term" value="F:hydrolase activity"/>
    <property type="evidence" value="ECO:0007669"/>
    <property type="project" value="InterPro"/>
</dbReference>
<protein>
    <submittedName>
        <fullName evidence="2">Metallophosphoesterase</fullName>
    </submittedName>
</protein>
<sequence>MTEPDDGDGATRRHALECMIWAGTGIVWTVAGGVPTSLGLLDRAEAAEAVKTGFTFLQISDSHIGFDKTANPHTSDTLQEAIDKIRGLPTRPAFMIHTGDITHLSKPGEFDDAARIIGGARLDVHYVPGEHDVIDETNGKAYLDRYGKDTRGAGWYSFDQNGVHFVGLVNVVNLRAGGLGILGPEQLAWLADDLRGLSASTPVVVFAHIPLWTVHAAWGWGTDDAAQALALLRRFGSVTVLNGHIHQLMQKVEGNVTFHAARSTAFPQPAPGTASSPGPLTVPPGQLRNLLGITQVAVVSGQERLAIVDAPLAGG</sequence>
<dbReference type="Pfam" id="PF00149">
    <property type="entry name" value="Metallophos"/>
    <property type="match status" value="1"/>
</dbReference>
<keyword evidence="3" id="KW-1185">Reference proteome</keyword>
<evidence type="ECO:0000259" key="1">
    <source>
        <dbReference type="Pfam" id="PF00149"/>
    </source>
</evidence>
<name>A0A4D7B7C8_9HYPH</name>
<dbReference type="PANTHER" id="PTHR43143:SF6">
    <property type="entry name" value="BLL3016 PROTEIN"/>
    <property type="match status" value="1"/>
</dbReference>
<dbReference type="PANTHER" id="PTHR43143">
    <property type="entry name" value="METALLOPHOSPHOESTERASE, CALCINEURIN SUPERFAMILY"/>
    <property type="match status" value="1"/>
</dbReference>
<dbReference type="InterPro" id="IPR004843">
    <property type="entry name" value="Calcineurin-like_PHP"/>
</dbReference>
<organism evidence="2 3">
    <name type="scientific">Phreatobacter stygius</name>
    <dbReference type="NCBI Taxonomy" id="1940610"/>
    <lineage>
        <taxon>Bacteria</taxon>
        <taxon>Pseudomonadati</taxon>
        <taxon>Pseudomonadota</taxon>
        <taxon>Alphaproteobacteria</taxon>
        <taxon>Hyphomicrobiales</taxon>
        <taxon>Phreatobacteraceae</taxon>
        <taxon>Phreatobacter</taxon>
    </lineage>
</organism>
<evidence type="ECO:0000313" key="3">
    <source>
        <dbReference type="Proteomes" id="UP000298781"/>
    </source>
</evidence>
<dbReference type="SUPFAM" id="SSF56300">
    <property type="entry name" value="Metallo-dependent phosphatases"/>
    <property type="match status" value="1"/>
</dbReference>